<evidence type="ECO:0000259" key="3">
    <source>
        <dbReference type="PROSITE" id="PS50118"/>
    </source>
</evidence>
<evidence type="ECO:0000313" key="4">
    <source>
        <dbReference type="EMBL" id="KAK3330381.1"/>
    </source>
</evidence>
<keyword evidence="1" id="KW-0238">DNA-binding</keyword>
<dbReference type="GO" id="GO:0005634">
    <property type="term" value="C:nucleus"/>
    <property type="evidence" value="ECO:0007669"/>
    <property type="project" value="UniProtKB-UniRule"/>
</dbReference>
<dbReference type="InterPro" id="IPR036910">
    <property type="entry name" value="HMG_box_dom_sf"/>
</dbReference>
<keyword evidence="5" id="KW-1185">Reference proteome</keyword>
<evidence type="ECO:0000256" key="1">
    <source>
        <dbReference type="PROSITE-ProRule" id="PRU00267"/>
    </source>
</evidence>
<dbReference type="GO" id="GO:0003677">
    <property type="term" value="F:DNA binding"/>
    <property type="evidence" value="ECO:0007669"/>
    <property type="project" value="UniProtKB-UniRule"/>
</dbReference>
<dbReference type="EMBL" id="JAUEDM010000001">
    <property type="protein sequence ID" value="KAK3330381.1"/>
    <property type="molecule type" value="Genomic_DNA"/>
</dbReference>
<dbReference type="PROSITE" id="PS50118">
    <property type="entry name" value="HMG_BOX_2"/>
    <property type="match status" value="1"/>
</dbReference>
<dbReference type="InterPro" id="IPR009071">
    <property type="entry name" value="HMG_box_dom"/>
</dbReference>
<evidence type="ECO:0000313" key="5">
    <source>
        <dbReference type="Proteomes" id="UP001283341"/>
    </source>
</evidence>
<name>A0AAE0ITP1_9PEZI</name>
<feature type="compositionally biased region" description="Basic residues" evidence="2">
    <location>
        <begin position="80"/>
        <end position="107"/>
    </location>
</feature>
<reference evidence="4" key="2">
    <citation type="submission" date="2023-06" db="EMBL/GenBank/DDBJ databases">
        <authorList>
            <consortium name="Lawrence Berkeley National Laboratory"/>
            <person name="Haridas S."/>
            <person name="Hensen N."/>
            <person name="Bonometti L."/>
            <person name="Westerberg I."/>
            <person name="Brannstrom I.O."/>
            <person name="Guillou S."/>
            <person name="Cros-Aarteil S."/>
            <person name="Calhoun S."/>
            <person name="Kuo A."/>
            <person name="Mondo S."/>
            <person name="Pangilinan J."/>
            <person name="Riley R."/>
            <person name="Labutti K."/>
            <person name="Andreopoulos B."/>
            <person name="Lipzen A."/>
            <person name="Chen C."/>
            <person name="Yanf M."/>
            <person name="Daum C."/>
            <person name="Ng V."/>
            <person name="Clum A."/>
            <person name="Steindorff A."/>
            <person name="Ohm R."/>
            <person name="Martin F."/>
            <person name="Silar P."/>
            <person name="Natvig D."/>
            <person name="Lalanne C."/>
            <person name="Gautier V."/>
            <person name="Ament-Velasquez S.L."/>
            <person name="Kruys A."/>
            <person name="Hutchinson M.I."/>
            <person name="Powell A.J."/>
            <person name="Barry K."/>
            <person name="Miller A.N."/>
            <person name="Grigoriev I.V."/>
            <person name="Debuchy R."/>
            <person name="Gladieux P."/>
            <person name="Thoren M.H."/>
            <person name="Johannesson H."/>
        </authorList>
    </citation>
    <scope>NUCLEOTIDE SEQUENCE</scope>
    <source>
        <strain evidence="4">CBS 118394</strain>
    </source>
</reference>
<gene>
    <name evidence="4" type="ORF">B0H66DRAFT_59636</name>
</gene>
<sequence>MWSAIGLATARQQLRVRGAQVARVARVAGRVPIPGPRLGAVRAVIFRRGYAAAAATTKKTATSTKGRKLKTTTSSAAAKRAAKPNVAKKKPVPKKTKKTTAKTKPAKKVLTPEQRAARKERLAARRKKDEIRDLRATALLHPPKALPRNAWAVFLNDSKKDLSGDVFSNVVPRLALAYKALSESEKYRLATVASQNQLANKAAYQSWILSHTPKQIHDANVARHRLNYLLKPETKFRSIKDGRLPKQSRGAYQLFMTSHMKNAAIQNLQEAQSVMRTAALQWKTLSESERQPYYDNARVDSARYVEEASSLGFTVSPRKSPSPVV</sequence>
<comment type="caution">
    <text evidence="4">The sequence shown here is derived from an EMBL/GenBank/DDBJ whole genome shotgun (WGS) entry which is preliminary data.</text>
</comment>
<dbReference type="SUPFAM" id="SSF47095">
    <property type="entry name" value="HMG-box"/>
    <property type="match status" value="2"/>
</dbReference>
<accession>A0AAE0ITP1</accession>
<proteinExistence type="predicted"/>
<keyword evidence="1" id="KW-0539">Nucleus</keyword>
<feature type="domain" description="HMG box" evidence="3">
    <location>
        <begin position="245"/>
        <end position="312"/>
    </location>
</feature>
<dbReference type="Gene3D" id="1.10.30.10">
    <property type="entry name" value="High mobility group box domain"/>
    <property type="match status" value="2"/>
</dbReference>
<protein>
    <recommendedName>
        <fullName evidence="3">HMG box domain-containing protein</fullName>
    </recommendedName>
</protein>
<feature type="region of interest" description="Disordered" evidence="2">
    <location>
        <begin position="56"/>
        <end position="116"/>
    </location>
</feature>
<dbReference type="SMART" id="SM00398">
    <property type="entry name" value="HMG"/>
    <property type="match status" value="2"/>
</dbReference>
<organism evidence="4 5">
    <name type="scientific">Apodospora peruviana</name>
    <dbReference type="NCBI Taxonomy" id="516989"/>
    <lineage>
        <taxon>Eukaryota</taxon>
        <taxon>Fungi</taxon>
        <taxon>Dikarya</taxon>
        <taxon>Ascomycota</taxon>
        <taxon>Pezizomycotina</taxon>
        <taxon>Sordariomycetes</taxon>
        <taxon>Sordariomycetidae</taxon>
        <taxon>Sordariales</taxon>
        <taxon>Lasiosphaeriaceae</taxon>
        <taxon>Apodospora</taxon>
    </lineage>
</organism>
<dbReference type="Pfam" id="PF09011">
    <property type="entry name" value="HMG_box_2"/>
    <property type="match status" value="1"/>
</dbReference>
<feature type="DNA-binding region" description="HMG box" evidence="1">
    <location>
        <begin position="245"/>
        <end position="312"/>
    </location>
</feature>
<dbReference type="AlphaFoldDB" id="A0AAE0ITP1"/>
<reference evidence="4" key="1">
    <citation type="journal article" date="2023" name="Mol. Phylogenet. Evol.">
        <title>Genome-scale phylogeny and comparative genomics of the fungal order Sordariales.</title>
        <authorList>
            <person name="Hensen N."/>
            <person name="Bonometti L."/>
            <person name="Westerberg I."/>
            <person name="Brannstrom I.O."/>
            <person name="Guillou S."/>
            <person name="Cros-Aarteil S."/>
            <person name="Calhoun S."/>
            <person name="Haridas S."/>
            <person name="Kuo A."/>
            <person name="Mondo S."/>
            <person name="Pangilinan J."/>
            <person name="Riley R."/>
            <person name="LaButti K."/>
            <person name="Andreopoulos B."/>
            <person name="Lipzen A."/>
            <person name="Chen C."/>
            <person name="Yan M."/>
            <person name="Daum C."/>
            <person name="Ng V."/>
            <person name="Clum A."/>
            <person name="Steindorff A."/>
            <person name="Ohm R.A."/>
            <person name="Martin F."/>
            <person name="Silar P."/>
            <person name="Natvig D.O."/>
            <person name="Lalanne C."/>
            <person name="Gautier V."/>
            <person name="Ament-Velasquez S.L."/>
            <person name="Kruys A."/>
            <person name="Hutchinson M.I."/>
            <person name="Powell A.J."/>
            <person name="Barry K."/>
            <person name="Miller A.N."/>
            <person name="Grigoriev I.V."/>
            <person name="Debuchy R."/>
            <person name="Gladieux P."/>
            <person name="Hiltunen Thoren M."/>
            <person name="Johannesson H."/>
        </authorList>
    </citation>
    <scope>NUCLEOTIDE SEQUENCE</scope>
    <source>
        <strain evidence="4">CBS 118394</strain>
    </source>
</reference>
<dbReference type="CDD" id="cd00084">
    <property type="entry name" value="HMG-box_SF"/>
    <property type="match status" value="1"/>
</dbReference>
<evidence type="ECO:0000256" key="2">
    <source>
        <dbReference type="SAM" id="MobiDB-lite"/>
    </source>
</evidence>
<dbReference type="Proteomes" id="UP001283341">
    <property type="component" value="Unassembled WGS sequence"/>
</dbReference>